<name>A0ABS8IKR1_9NOSO</name>
<proteinExistence type="predicted"/>
<sequence>MKEIDMKLVSQLTLATSCALVFAIVGAKSVSAALINYAFTVDSSITKREGFFSYNDLTFSEDNIPVAIVNSLNFQFDNDPNIYTEKDDTEYPGYPIVFPTTFLTGIESVGLQYVFPDKANPSSSITYKIDGYDFAITSADDIQIGSGKVTYRQVPEPKILGGSFIACSIGWLMKKKLTLDKKVKA</sequence>
<gene>
    <name evidence="1" type="ORF">LC586_35865</name>
</gene>
<reference evidence="1 2" key="1">
    <citation type="journal article" date="2021" name="Microorganisms">
        <title>Genome Evolution of Filamentous Cyanobacterium Nostoc Species: From Facultative Symbiosis to Free Living.</title>
        <authorList>
            <person name="Huo D."/>
            <person name="Li H."/>
            <person name="Cai F."/>
            <person name="Guo X."/>
            <person name="Qiao Z."/>
            <person name="Wang W."/>
            <person name="Yu G."/>
            <person name="Li R."/>
        </authorList>
    </citation>
    <scope>NUCLEOTIDE SEQUENCE [LARGE SCALE GENOMIC DNA]</scope>
    <source>
        <strain evidence="1 2">CHAB 5714</strain>
    </source>
</reference>
<evidence type="ECO:0000313" key="1">
    <source>
        <dbReference type="EMBL" id="MCC5604395.1"/>
    </source>
</evidence>
<dbReference type="EMBL" id="JAIVFQ010000124">
    <property type="protein sequence ID" value="MCC5604395.1"/>
    <property type="molecule type" value="Genomic_DNA"/>
</dbReference>
<evidence type="ECO:0000313" key="2">
    <source>
        <dbReference type="Proteomes" id="UP001199525"/>
    </source>
</evidence>
<dbReference type="PROSITE" id="PS51257">
    <property type="entry name" value="PROKAR_LIPOPROTEIN"/>
    <property type="match status" value="1"/>
</dbReference>
<protein>
    <submittedName>
        <fullName evidence="1">PEP-CTERM sorting domain-containing protein</fullName>
    </submittedName>
</protein>
<keyword evidence="2" id="KW-1185">Reference proteome</keyword>
<dbReference type="Proteomes" id="UP001199525">
    <property type="component" value="Unassembled WGS sequence"/>
</dbReference>
<comment type="caution">
    <text evidence="1">The sequence shown here is derived from an EMBL/GenBank/DDBJ whole genome shotgun (WGS) entry which is preliminary data.</text>
</comment>
<organism evidence="1 2">
    <name type="scientific">Nostoc favosum CHAB5714</name>
    <dbReference type="NCBI Taxonomy" id="2780399"/>
    <lineage>
        <taxon>Bacteria</taxon>
        <taxon>Bacillati</taxon>
        <taxon>Cyanobacteriota</taxon>
        <taxon>Cyanophyceae</taxon>
        <taxon>Nostocales</taxon>
        <taxon>Nostocaceae</taxon>
        <taxon>Nostoc</taxon>
        <taxon>Nostoc favosum</taxon>
    </lineage>
</organism>
<accession>A0ABS8IKR1</accession>
<dbReference type="RefSeq" id="WP_229490240.1">
    <property type="nucleotide sequence ID" value="NZ_JAIVFQ010000124.1"/>
</dbReference>